<gene>
    <name evidence="4" type="ORF">fugu_002663</name>
</gene>
<evidence type="ECO:0000313" key="5">
    <source>
        <dbReference type="Proteomes" id="UP000516260"/>
    </source>
</evidence>
<keyword evidence="5" id="KW-1185">Reference proteome</keyword>
<dbReference type="PANTHER" id="PTHR28581:SF1">
    <property type="entry name" value="CONSORTIN"/>
    <property type="match status" value="1"/>
</dbReference>
<dbReference type="AlphaFoldDB" id="A0A4Z2BD81"/>
<evidence type="ECO:0000313" key="4">
    <source>
        <dbReference type="EMBL" id="TNM90374.1"/>
    </source>
</evidence>
<protein>
    <recommendedName>
        <fullName evidence="3">Consortin C-terminal domain-containing protein</fullName>
    </recommendedName>
</protein>
<feature type="domain" description="Consortin C-terminal" evidence="3">
    <location>
        <begin position="42"/>
        <end position="154"/>
    </location>
</feature>
<sequence>MVSLPSDDHIKQKAHGEVEDVEDADREASSLDDLAKLITVEEIFPPCGLVSILKRQNETVDCAPMNFRSSKASSKRCVRFKLPDDSYEHDVGGGDSCLVLFLLCLVTVMISLGGTALYCALGDIHSSICQDFTRNADFYMDQIQRGIYYLQNWFGPGS</sequence>
<dbReference type="GO" id="GO:0030133">
    <property type="term" value="C:transport vesicle"/>
    <property type="evidence" value="ECO:0007669"/>
    <property type="project" value="TreeGrafter"/>
</dbReference>
<feature type="compositionally biased region" description="Basic and acidic residues" evidence="1">
    <location>
        <begin position="1"/>
        <end position="18"/>
    </location>
</feature>
<reference evidence="4 5" key="1">
    <citation type="submission" date="2019-04" db="EMBL/GenBank/DDBJ databases">
        <title>The sequence and de novo assembly of Takifugu bimaculatus genome using PacBio and Hi-C technologies.</title>
        <authorList>
            <person name="Xu P."/>
            <person name="Liu B."/>
            <person name="Zhou Z."/>
        </authorList>
    </citation>
    <scope>NUCLEOTIDE SEQUENCE [LARGE SCALE GENOMIC DNA]</scope>
    <source>
        <strain evidence="4">TB-2018</strain>
        <tissue evidence="4">Muscle</tissue>
    </source>
</reference>
<comment type="caution">
    <text evidence="4">The sequence shown here is derived from an EMBL/GenBank/DDBJ whole genome shotgun (WGS) entry which is preliminary data.</text>
</comment>
<feature type="transmembrane region" description="Helical" evidence="2">
    <location>
        <begin position="98"/>
        <end position="121"/>
    </location>
</feature>
<dbReference type="Pfam" id="PF15281">
    <property type="entry name" value="Consortin_C"/>
    <property type="match status" value="1"/>
</dbReference>
<dbReference type="GO" id="GO:0071253">
    <property type="term" value="F:connexin binding"/>
    <property type="evidence" value="ECO:0007669"/>
    <property type="project" value="InterPro"/>
</dbReference>
<evidence type="ECO:0000259" key="3">
    <source>
        <dbReference type="Pfam" id="PF15281"/>
    </source>
</evidence>
<keyword evidence="2" id="KW-1133">Transmembrane helix</keyword>
<evidence type="ECO:0000256" key="1">
    <source>
        <dbReference type="SAM" id="MobiDB-lite"/>
    </source>
</evidence>
<dbReference type="GO" id="GO:0005802">
    <property type="term" value="C:trans-Golgi network"/>
    <property type="evidence" value="ECO:0007669"/>
    <property type="project" value="InterPro"/>
</dbReference>
<keyword evidence="2" id="KW-0812">Transmembrane</keyword>
<accession>A0A4Z2BD81</accession>
<keyword evidence="2" id="KW-0472">Membrane</keyword>
<proteinExistence type="predicted"/>
<organism evidence="4 5">
    <name type="scientific">Takifugu bimaculatus</name>
    <dbReference type="NCBI Taxonomy" id="433685"/>
    <lineage>
        <taxon>Eukaryota</taxon>
        <taxon>Metazoa</taxon>
        <taxon>Chordata</taxon>
        <taxon>Craniata</taxon>
        <taxon>Vertebrata</taxon>
        <taxon>Euteleostomi</taxon>
        <taxon>Actinopterygii</taxon>
        <taxon>Neopterygii</taxon>
        <taxon>Teleostei</taxon>
        <taxon>Neoteleostei</taxon>
        <taxon>Acanthomorphata</taxon>
        <taxon>Eupercaria</taxon>
        <taxon>Tetraodontiformes</taxon>
        <taxon>Tetradontoidea</taxon>
        <taxon>Tetraodontidae</taxon>
        <taxon>Takifugu</taxon>
    </lineage>
</organism>
<dbReference type="InterPro" id="IPR028129">
    <property type="entry name" value="Consortin_C"/>
</dbReference>
<name>A0A4Z2BD81_9TELE</name>
<evidence type="ECO:0000256" key="2">
    <source>
        <dbReference type="SAM" id="Phobius"/>
    </source>
</evidence>
<dbReference type="GO" id="GO:0042998">
    <property type="term" value="P:positive regulation of Golgi to plasma membrane protein transport"/>
    <property type="evidence" value="ECO:0007669"/>
    <property type="project" value="InterPro"/>
</dbReference>
<feature type="region of interest" description="Disordered" evidence="1">
    <location>
        <begin position="1"/>
        <end position="24"/>
    </location>
</feature>
<dbReference type="GO" id="GO:0005886">
    <property type="term" value="C:plasma membrane"/>
    <property type="evidence" value="ECO:0007669"/>
    <property type="project" value="TreeGrafter"/>
</dbReference>
<dbReference type="InterPro" id="IPR042318">
    <property type="entry name" value="Consortin"/>
</dbReference>
<dbReference type="EMBL" id="SWLE01000016">
    <property type="protein sequence ID" value="TNM90374.1"/>
    <property type="molecule type" value="Genomic_DNA"/>
</dbReference>
<dbReference type="PANTHER" id="PTHR28581">
    <property type="entry name" value="CONSORTIN"/>
    <property type="match status" value="1"/>
</dbReference>
<dbReference type="Proteomes" id="UP000516260">
    <property type="component" value="Chromosome 3"/>
</dbReference>